<keyword evidence="5 9" id="KW-0548">Nucleotidyltransferase</keyword>
<organism evidence="11 12">
    <name type="scientific">Candidatus Magnetobacterium casense</name>
    <dbReference type="NCBI Taxonomy" id="1455061"/>
    <lineage>
        <taxon>Bacteria</taxon>
        <taxon>Pseudomonadati</taxon>
        <taxon>Nitrospirota</taxon>
        <taxon>Thermodesulfovibrionia</taxon>
        <taxon>Thermodesulfovibrionales</taxon>
        <taxon>Candidatus Magnetobacteriaceae</taxon>
        <taxon>Candidatus Magnetobacterium</taxon>
    </lineage>
</organism>
<proteinExistence type="inferred from homology"/>
<dbReference type="RefSeq" id="WP_218251942.1">
    <property type="nucleotide sequence ID" value="NZ_JABXWD010000092.1"/>
</dbReference>
<comment type="catalytic activity">
    <reaction evidence="8 9">
        <text>nicotinate beta-D-ribonucleotide + ATP + H(+) = deamido-NAD(+) + diphosphate</text>
        <dbReference type="Rhea" id="RHEA:22860"/>
        <dbReference type="ChEBI" id="CHEBI:15378"/>
        <dbReference type="ChEBI" id="CHEBI:30616"/>
        <dbReference type="ChEBI" id="CHEBI:33019"/>
        <dbReference type="ChEBI" id="CHEBI:57502"/>
        <dbReference type="ChEBI" id="CHEBI:58437"/>
        <dbReference type="EC" id="2.7.7.18"/>
    </reaction>
</comment>
<name>A0ABS6RXF2_9BACT</name>
<evidence type="ECO:0000256" key="2">
    <source>
        <dbReference type="ARBA" id="ARBA00005019"/>
    </source>
</evidence>
<dbReference type="NCBIfam" id="TIGR00482">
    <property type="entry name" value="nicotinate (nicotinamide) nucleotide adenylyltransferase"/>
    <property type="match status" value="1"/>
</dbReference>
<feature type="domain" description="Cytidyltransferase-like" evidence="10">
    <location>
        <begin position="9"/>
        <end position="153"/>
    </location>
</feature>
<dbReference type="PANTHER" id="PTHR39321:SF3">
    <property type="entry name" value="PHOSPHOPANTETHEINE ADENYLYLTRANSFERASE"/>
    <property type="match status" value="1"/>
</dbReference>
<evidence type="ECO:0000256" key="8">
    <source>
        <dbReference type="ARBA" id="ARBA00048721"/>
    </source>
</evidence>
<evidence type="ECO:0000313" key="12">
    <source>
        <dbReference type="Proteomes" id="UP001196980"/>
    </source>
</evidence>
<accession>A0ABS6RXF2</accession>
<dbReference type="HAMAP" id="MF_00244">
    <property type="entry name" value="NaMN_adenylyltr"/>
    <property type="match status" value="1"/>
</dbReference>
<dbReference type="Pfam" id="PF01467">
    <property type="entry name" value="CTP_transf_like"/>
    <property type="match status" value="1"/>
</dbReference>
<gene>
    <name evidence="9 11" type="primary">nadD</name>
    <name evidence="11" type="ORF">HWQ67_06895</name>
</gene>
<evidence type="ECO:0000313" key="11">
    <source>
        <dbReference type="EMBL" id="MBV6341307.1"/>
    </source>
</evidence>
<protein>
    <recommendedName>
        <fullName evidence="9">Probable nicotinate-nucleotide adenylyltransferase</fullName>
        <ecNumber evidence="9">2.7.7.18</ecNumber>
    </recommendedName>
    <alternativeName>
        <fullName evidence="9">Deamido-NAD(+) diphosphorylase</fullName>
    </alternativeName>
    <alternativeName>
        <fullName evidence="9">Deamido-NAD(+) pyrophosphorylase</fullName>
    </alternativeName>
    <alternativeName>
        <fullName evidence="9">Nicotinate mononucleotide adenylyltransferase</fullName>
        <shortName evidence="9">NaMN adenylyltransferase</shortName>
    </alternativeName>
</protein>
<evidence type="ECO:0000256" key="7">
    <source>
        <dbReference type="ARBA" id="ARBA00022840"/>
    </source>
</evidence>
<evidence type="ECO:0000256" key="9">
    <source>
        <dbReference type="HAMAP-Rule" id="MF_00244"/>
    </source>
</evidence>
<evidence type="ECO:0000256" key="4">
    <source>
        <dbReference type="ARBA" id="ARBA00022679"/>
    </source>
</evidence>
<keyword evidence="7 9" id="KW-0067">ATP-binding</keyword>
<dbReference type="EMBL" id="JABXWD010000092">
    <property type="protein sequence ID" value="MBV6341307.1"/>
    <property type="molecule type" value="Genomic_DNA"/>
</dbReference>
<comment type="similarity">
    <text evidence="3 9">Belongs to the NadD family.</text>
</comment>
<evidence type="ECO:0000256" key="3">
    <source>
        <dbReference type="ARBA" id="ARBA00009014"/>
    </source>
</evidence>
<evidence type="ECO:0000256" key="5">
    <source>
        <dbReference type="ARBA" id="ARBA00022695"/>
    </source>
</evidence>
<dbReference type="CDD" id="cd02165">
    <property type="entry name" value="NMNAT"/>
    <property type="match status" value="1"/>
</dbReference>
<evidence type="ECO:0000259" key="10">
    <source>
        <dbReference type="Pfam" id="PF01467"/>
    </source>
</evidence>
<keyword evidence="6 9" id="KW-0547">Nucleotide-binding</keyword>
<keyword evidence="12" id="KW-1185">Reference proteome</keyword>
<comment type="caution">
    <text evidence="11">The sequence shown here is derived from an EMBL/GenBank/DDBJ whole genome shotgun (WGS) entry which is preliminary data.</text>
</comment>
<dbReference type="Proteomes" id="UP001196980">
    <property type="component" value="Unassembled WGS sequence"/>
</dbReference>
<dbReference type="GO" id="GO:0016779">
    <property type="term" value="F:nucleotidyltransferase activity"/>
    <property type="evidence" value="ECO:0007669"/>
    <property type="project" value="UniProtKB-KW"/>
</dbReference>
<comment type="pathway">
    <text evidence="2 9">Cofactor biosynthesis; NAD(+) biosynthesis; deamido-NAD(+) from nicotinate D-ribonucleotide: step 1/1.</text>
</comment>
<dbReference type="NCBIfam" id="NF000840">
    <property type="entry name" value="PRK00071.1-3"/>
    <property type="match status" value="1"/>
</dbReference>
<dbReference type="PANTHER" id="PTHR39321">
    <property type="entry name" value="NICOTINATE-NUCLEOTIDE ADENYLYLTRANSFERASE-RELATED"/>
    <property type="match status" value="1"/>
</dbReference>
<keyword evidence="4 9" id="KW-0808">Transferase</keyword>
<sequence length="226" mass="25290">MSERHRIGLYGGTFNPIHVAHLTVAQEIWLHCRLQRVIFIPSYNPPIKREGIVSFADRVAMIEMAIGDSPYLQLSEVEAGRQGPSYTLLTLMDMRAQFPGSELFFIAGIDTFLDLPNWHLPQQIVSTTNFIVTTRPPWHATDLLQSPFVQTPEEALVGFEGAGHTSIELPVRGGNSLILCKVTPLEIASSTIRELTRLGKDTTHLLHHNVHTYINVKGLYKQPTSV</sequence>
<dbReference type="InterPro" id="IPR005248">
    <property type="entry name" value="NadD/NMNAT"/>
</dbReference>
<keyword evidence="9" id="KW-0520">NAD</keyword>
<dbReference type="EC" id="2.7.7.18" evidence="9"/>
<evidence type="ECO:0000256" key="6">
    <source>
        <dbReference type="ARBA" id="ARBA00022741"/>
    </source>
</evidence>
<comment type="function">
    <text evidence="1 9">Catalyzes the reversible adenylation of nicotinate mononucleotide (NaMN) to nicotinic acid adenine dinucleotide (NaAD).</text>
</comment>
<dbReference type="NCBIfam" id="TIGR00125">
    <property type="entry name" value="cyt_tran_rel"/>
    <property type="match status" value="1"/>
</dbReference>
<keyword evidence="9" id="KW-0662">Pyridine nucleotide biosynthesis</keyword>
<evidence type="ECO:0000256" key="1">
    <source>
        <dbReference type="ARBA" id="ARBA00002324"/>
    </source>
</evidence>
<dbReference type="InterPro" id="IPR004821">
    <property type="entry name" value="Cyt_trans-like"/>
</dbReference>
<reference evidence="11 12" key="1">
    <citation type="journal article" date="2020" name="J Geophys Res Biogeosci">
        <title>Magnetotaxis as an Adaptation to Enable Bacterial Shuttling of Microbial Sulfur and Sulfur Cycling Across Aquatic Oxic#Anoxic Interfaces.</title>
        <authorList>
            <person name="Li J."/>
            <person name="Liu P."/>
            <person name="Wang J."/>
            <person name="Roberts A.P."/>
            <person name="Pan Y."/>
        </authorList>
    </citation>
    <scope>NUCLEOTIDE SEQUENCE [LARGE SCALE GENOMIC DNA]</scope>
    <source>
        <strain evidence="11 12">MYR-1_YQ</strain>
    </source>
</reference>